<name>A0AAV5GY45_9BASI</name>
<dbReference type="AlphaFoldDB" id="A0AAV5GY45"/>
<accession>A0AAV5GY45</accession>
<proteinExistence type="predicted"/>
<feature type="region of interest" description="Disordered" evidence="1">
    <location>
        <begin position="13"/>
        <end position="32"/>
    </location>
</feature>
<organism evidence="2 3">
    <name type="scientific">Rhodotorula paludigena</name>
    <dbReference type="NCBI Taxonomy" id="86838"/>
    <lineage>
        <taxon>Eukaryota</taxon>
        <taxon>Fungi</taxon>
        <taxon>Dikarya</taxon>
        <taxon>Basidiomycota</taxon>
        <taxon>Pucciniomycotina</taxon>
        <taxon>Microbotryomycetes</taxon>
        <taxon>Sporidiobolales</taxon>
        <taxon>Sporidiobolaceae</taxon>
        <taxon>Rhodotorula</taxon>
    </lineage>
</organism>
<keyword evidence="3" id="KW-1185">Reference proteome</keyword>
<feature type="compositionally biased region" description="Low complexity" evidence="1">
    <location>
        <begin position="22"/>
        <end position="32"/>
    </location>
</feature>
<dbReference type="EMBL" id="BQKY01000016">
    <property type="protein sequence ID" value="GJN94272.1"/>
    <property type="molecule type" value="Genomic_DNA"/>
</dbReference>
<dbReference type="Proteomes" id="UP001342314">
    <property type="component" value="Unassembled WGS sequence"/>
</dbReference>
<protein>
    <submittedName>
        <fullName evidence="2">Uncharacterized protein</fullName>
    </submittedName>
</protein>
<evidence type="ECO:0000313" key="2">
    <source>
        <dbReference type="EMBL" id="GJN94272.1"/>
    </source>
</evidence>
<evidence type="ECO:0000256" key="1">
    <source>
        <dbReference type="SAM" id="MobiDB-lite"/>
    </source>
</evidence>
<reference evidence="2 3" key="1">
    <citation type="submission" date="2021-12" db="EMBL/GenBank/DDBJ databases">
        <title>High titer production of polyol ester of fatty acids by Rhodotorula paludigena BS15 towards product separation-free biomass refinery.</title>
        <authorList>
            <person name="Mano J."/>
            <person name="Ono H."/>
            <person name="Tanaka T."/>
            <person name="Naito K."/>
            <person name="Sushida H."/>
            <person name="Ike M."/>
            <person name="Tokuyasu K."/>
            <person name="Kitaoka M."/>
        </authorList>
    </citation>
    <scope>NUCLEOTIDE SEQUENCE [LARGE SCALE GENOMIC DNA]</scope>
    <source>
        <strain evidence="2 3">BS15</strain>
    </source>
</reference>
<evidence type="ECO:0000313" key="3">
    <source>
        <dbReference type="Proteomes" id="UP001342314"/>
    </source>
</evidence>
<comment type="caution">
    <text evidence="2">The sequence shown here is derived from an EMBL/GenBank/DDBJ whole genome shotgun (WGS) entry which is preliminary data.</text>
</comment>
<sequence>MILAPFSLQLGWLGTPSPPPSESAEPASSSSSLSALTDFGTFLTPTPESPIRPVSLPFVASLLFRLPQGRLSRSRHFPSLFELSAVVLQDAYGFDCQRREMEEVEAATSHSAPATFRPPAPMDNFAHALADALEPYAEEVEETLEAPKVPDLALPVPPPADPPAPAGWSAPPSIRTALPGSSAAPLFRIEQWYRLGRPAGL</sequence>
<gene>
    <name evidence="2" type="ORF">Rhopal_007346-T1</name>
</gene>